<accession>A0AAE3R0Z3</accession>
<dbReference type="PRINTS" id="PR00032">
    <property type="entry name" value="HTHARAC"/>
</dbReference>
<evidence type="ECO:0000313" key="6">
    <source>
        <dbReference type="Proteomes" id="UP001232063"/>
    </source>
</evidence>
<dbReference type="PANTHER" id="PTHR43280">
    <property type="entry name" value="ARAC-FAMILY TRANSCRIPTIONAL REGULATOR"/>
    <property type="match status" value="1"/>
</dbReference>
<evidence type="ECO:0000256" key="1">
    <source>
        <dbReference type="ARBA" id="ARBA00023015"/>
    </source>
</evidence>
<dbReference type="InterPro" id="IPR018060">
    <property type="entry name" value="HTH_AraC"/>
</dbReference>
<sequence>MKTLHTFPTLELNDDLKLKGFRVYEAALCQTGHSMFGRRHFYKIVLSTGKTVITYTDRSSVKLDGVCLYFANPHIPYSVDILSGEPGGYACIFTENFIKPLERSEILLQSPLFKADGNPAFRLTEQQRVKITGIFESMIAEQATNYVYKADLLRNYIQLIVHEALRMQPEDFSIHYRNASTRITNQFLDLLERQFPIESITSPLMLKTAQDYANQLAVHVNYLNRAVKEETGKSTTTHIADRVTTEATVLLQHTDWSVAEIAYALGFEYPNYFSNFFKKMTGNIPKAYRTRQV</sequence>
<keyword evidence="2" id="KW-0238">DNA-binding</keyword>
<proteinExistence type="predicted"/>
<dbReference type="Gene3D" id="1.10.10.60">
    <property type="entry name" value="Homeodomain-like"/>
    <property type="match status" value="1"/>
</dbReference>
<reference evidence="5" key="1">
    <citation type="submission" date="2023-05" db="EMBL/GenBank/DDBJ databases">
        <authorList>
            <person name="Zhang X."/>
        </authorList>
    </citation>
    <scope>NUCLEOTIDE SEQUENCE</scope>
    <source>
        <strain evidence="5">BD1B2-1</strain>
    </source>
</reference>
<feature type="domain" description="HTH araC/xylS-type" evidence="4">
    <location>
        <begin position="185"/>
        <end position="291"/>
    </location>
</feature>
<keyword evidence="3" id="KW-0804">Transcription</keyword>
<dbReference type="AlphaFoldDB" id="A0AAE3R0Z3"/>
<dbReference type="Proteomes" id="UP001232063">
    <property type="component" value="Unassembled WGS sequence"/>
</dbReference>
<dbReference type="InterPro" id="IPR009057">
    <property type="entry name" value="Homeodomain-like_sf"/>
</dbReference>
<dbReference type="EMBL" id="JASJOU010000001">
    <property type="protein sequence ID" value="MDJ1499435.1"/>
    <property type="molecule type" value="Genomic_DNA"/>
</dbReference>
<dbReference type="RefSeq" id="WP_314508953.1">
    <property type="nucleotide sequence ID" value="NZ_JASJOU010000001.1"/>
</dbReference>
<evidence type="ECO:0000313" key="5">
    <source>
        <dbReference type="EMBL" id="MDJ1499435.1"/>
    </source>
</evidence>
<keyword evidence="6" id="KW-1185">Reference proteome</keyword>
<dbReference type="GO" id="GO:0043565">
    <property type="term" value="F:sequence-specific DNA binding"/>
    <property type="evidence" value="ECO:0007669"/>
    <property type="project" value="InterPro"/>
</dbReference>
<dbReference type="SUPFAM" id="SSF46689">
    <property type="entry name" value="Homeodomain-like"/>
    <property type="match status" value="1"/>
</dbReference>
<evidence type="ECO:0000256" key="2">
    <source>
        <dbReference type="ARBA" id="ARBA00023125"/>
    </source>
</evidence>
<organism evidence="5 6">
    <name type="scientific">Xanthocytophaga agilis</name>
    <dbReference type="NCBI Taxonomy" id="3048010"/>
    <lineage>
        <taxon>Bacteria</taxon>
        <taxon>Pseudomonadati</taxon>
        <taxon>Bacteroidota</taxon>
        <taxon>Cytophagia</taxon>
        <taxon>Cytophagales</taxon>
        <taxon>Rhodocytophagaceae</taxon>
        <taxon>Xanthocytophaga</taxon>
    </lineage>
</organism>
<dbReference type="Pfam" id="PF12833">
    <property type="entry name" value="HTH_18"/>
    <property type="match status" value="1"/>
</dbReference>
<dbReference type="GO" id="GO:0003700">
    <property type="term" value="F:DNA-binding transcription factor activity"/>
    <property type="evidence" value="ECO:0007669"/>
    <property type="project" value="InterPro"/>
</dbReference>
<comment type="caution">
    <text evidence="5">The sequence shown here is derived from an EMBL/GenBank/DDBJ whole genome shotgun (WGS) entry which is preliminary data.</text>
</comment>
<keyword evidence="1" id="KW-0805">Transcription regulation</keyword>
<dbReference type="SMART" id="SM00342">
    <property type="entry name" value="HTH_ARAC"/>
    <property type="match status" value="1"/>
</dbReference>
<evidence type="ECO:0000256" key="3">
    <source>
        <dbReference type="ARBA" id="ARBA00023163"/>
    </source>
</evidence>
<dbReference type="PROSITE" id="PS01124">
    <property type="entry name" value="HTH_ARAC_FAMILY_2"/>
    <property type="match status" value="1"/>
</dbReference>
<name>A0AAE3R0Z3_9BACT</name>
<gene>
    <name evidence="5" type="ORF">QNI22_02195</name>
</gene>
<protein>
    <submittedName>
        <fullName evidence="5">AraC family transcriptional regulator</fullName>
    </submittedName>
</protein>
<evidence type="ECO:0000259" key="4">
    <source>
        <dbReference type="PROSITE" id="PS01124"/>
    </source>
</evidence>
<dbReference type="PANTHER" id="PTHR43280:SF32">
    <property type="entry name" value="TRANSCRIPTIONAL REGULATORY PROTEIN"/>
    <property type="match status" value="1"/>
</dbReference>
<dbReference type="InterPro" id="IPR020449">
    <property type="entry name" value="Tscrpt_reg_AraC-type_HTH"/>
</dbReference>